<dbReference type="Gene3D" id="2.160.20.10">
    <property type="entry name" value="Single-stranded right-handed beta-helix, Pectin lyase-like"/>
    <property type="match status" value="1"/>
</dbReference>
<reference evidence="3 4" key="1">
    <citation type="submission" date="2023-08" db="EMBL/GenBank/DDBJ databases">
        <title>Microbacterium aquilitoris sp. nov. and Microbacterium gwkjibeachense sp. nov., isolated from beach.</title>
        <authorList>
            <person name="Lee S.D."/>
            <person name="Yang H."/>
            <person name="Kim I."/>
        </authorList>
    </citation>
    <scope>NUCLEOTIDE SEQUENCE [LARGE SCALE GENOMIC DNA]</scope>
    <source>
        <strain evidence="3 4">KSW-18</strain>
    </source>
</reference>
<dbReference type="InterPro" id="IPR039448">
    <property type="entry name" value="Beta_helix"/>
</dbReference>
<evidence type="ECO:0000259" key="2">
    <source>
        <dbReference type="Pfam" id="PF13229"/>
    </source>
</evidence>
<dbReference type="RefSeq" id="WP_311870387.1">
    <property type="nucleotide sequence ID" value="NZ_JAUZVT010000002.1"/>
</dbReference>
<proteinExistence type="predicted"/>
<dbReference type="EMBL" id="JAUZVT010000002">
    <property type="protein sequence ID" value="MDT3331392.1"/>
    <property type="molecule type" value="Genomic_DNA"/>
</dbReference>
<evidence type="ECO:0000313" key="3">
    <source>
        <dbReference type="EMBL" id="MDT3331392.1"/>
    </source>
</evidence>
<organism evidence="3 4">
    <name type="scientific">Microbacterium aquilitoris</name>
    <dbReference type="NCBI Taxonomy" id="3067307"/>
    <lineage>
        <taxon>Bacteria</taxon>
        <taxon>Bacillati</taxon>
        <taxon>Actinomycetota</taxon>
        <taxon>Actinomycetes</taxon>
        <taxon>Micrococcales</taxon>
        <taxon>Microbacteriaceae</taxon>
        <taxon>Microbacterium</taxon>
    </lineage>
</organism>
<feature type="domain" description="Right handed beta helix" evidence="2">
    <location>
        <begin position="387"/>
        <end position="544"/>
    </location>
</feature>
<evidence type="ECO:0000313" key="4">
    <source>
        <dbReference type="Proteomes" id="UP001262835"/>
    </source>
</evidence>
<dbReference type="Proteomes" id="UP001262835">
    <property type="component" value="Unassembled WGS sequence"/>
</dbReference>
<evidence type="ECO:0000259" key="1">
    <source>
        <dbReference type="Pfam" id="PF12708"/>
    </source>
</evidence>
<dbReference type="InterPro" id="IPR011050">
    <property type="entry name" value="Pectin_lyase_fold/virulence"/>
</dbReference>
<feature type="domain" description="Rhamnogalacturonase A/B/Epimerase-like pectate lyase" evidence="1">
    <location>
        <begin position="210"/>
        <end position="268"/>
    </location>
</feature>
<accession>A0ABU3GL03</accession>
<protein>
    <submittedName>
        <fullName evidence="3">Glycosyl hydrolase family 28-related protein</fullName>
    </submittedName>
</protein>
<comment type="caution">
    <text evidence="3">The sequence shown here is derived from an EMBL/GenBank/DDBJ whole genome shotgun (WGS) entry which is preliminary data.</text>
</comment>
<name>A0ABU3GL03_9MICO</name>
<keyword evidence="3" id="KW-0378">Hydrolase</keyword>
<dbReference type="InterPro" id="IPR012334">
    <property type="entry name" value="Pectin_lyas_fold"/>
</dbReference>
<dbReference type="InterPro" id="IPR024535">
    <property type="entry name" value="RHGA/B-epi-like_pectate_lyase"/>
</dbReference>
<dbReference type="SUPFAM" id="SSF51126">
    <property type="entry name" value="Pectin lyase-like"/>
    <property type="match status" value="1"/>
</dbReference>
<dbReference type="GO" id="GO:0016787">
    <property type="term" value="F:hydrolase activity"/>
    <property type="evidence" value="ECO:0007669"/>
    <property type="project" value="UniProtKB-KW"/>
</dbReference>
<keyword evidence="4" id="KW-1185">Reference proteome</keyword>
<dbReference type="Pfam" id="PF13229">
    <property type="entry name" value="Beta_helix"/>
    <property type="match status" value="1"/>
</dbReference>
<sequence length="702" mass="72604">MVDYFDQPIAVDPTGNDGTGTLVPNAEFEVFAGTDLSFTTPLAVYEAVSGAEINPLVSSSVGQLPQFRVEGDPEFVILKSGQFEVRLRSVFGAAKQAVADAGLSPEVIAEVFQAKDDVEELAADVTTAVGTATDAATAAGDFATAASAAASEAQTSKEAVQAVVATNDGIMAPILADPETASGAALKATIAEVAPARILGSTDVVAPLPFVNVRDFGAKGDRVTDDTAAIQAALNAAPGGTVVFPPGIYSISAPLAPMPRTTLRGEGADALYPNFTTDWQTPEPSWGFRASTIQYVSGAHGAIFGSGTFSSGGGCKYEGIVIRCGGVRTAADVVFGVSVSHIRFERNIVQNMSAVRSDNGAAWGAWLMQGNQFTGNTTVLQGSLLDFRMINNTFTSTTGNAISMTNGAGLNIIAGNRFEWGEAAGIKMISGSRFNVIANNIFDSHATFGLELADLNDPNTFTANLFWRNGRSMTGDYLDAHVGLKATSGQTFEGNIFRAGGPDGGGSWSGPRYSLSFESLSAHKNTFRGNSFRQGSKSSSVVIDRYSTSIACMDVDSVDIPAGEAPGTATDDLMTALTRLSKVVASPSVAWIHEDRTIVGYGNAARLIISGARGVARALTNSSGALGVGAGLADIVYGGLAYTMIGSDVYASAQPSAARSHGTWPVGKRIHNSAPTAGGSLGWILITAGSPDTWKTFGSIAS</sequence>
<gene>
    <name evidence="3" type="ORF">Q9S78_12005</name>
</gene>
<dbReference type="Pfam" id="PF12708">
    <property type="entry name" value="Pect-lyase_RHGA_epim"/>
    <property type="match status" value="1"/>
</dbReference>